<organism evidence="1 2">
    <name type="scientific">Liparis tanakae</name>
    <name type="common">Tanaka's snailfish</name>
    <dbReference type="NCBI Taxonomy" id="230148"/>
    <lineage>
        <taxon>Eukaryota</taxon>
        <taxon>Metazoa</taxon>
        <taxon>Chordata</taxon>
        <taxon>Craniata</taxon>
        <taxon>Vertebrata</taxon>
        <taxon>Euteleostomi</taxon>
        <taxon>Actinopterygii</taxon>
        <taxon>Neopterygii</taxon>
        <taxon>Teleostei</taxon>
        <taxon>Neoteleostei</taxon>
        <taxon>Acanthomorphata</taxon>
        <taxon>Eupercaria</taxon>
        <taxon>Perciformes</taxon>
        <taxon>Cottioidei</taxon>
        <taxon>Cottales</taxon>
        <taxon>Liparidae</taxon>
        <taxon>Liparis</taxon>
    </lineage>
</organism>
<sequence>MRGSQPEKCLKKQQMLEMAVLGSTQYSGLACSRLLQGLPLVPELAELLLHQIRDVNPVTRSGGTWLSELSLHPEIVIFLMDLETA</sequence>
<name>A0A4Z2GXB6_9TELE</name>
<dbReference type="AlphaFoldDB" id="A0A4Z2GXB6"/>
<comment type="caution">
    <text evidence="1">The sequence shown here is derived from an EMBL/GenBank/DDBJ whole genome shotgun (WGS) entry which is preliminary data.</text>
</comment>
<gene>
    <name evidence="1" type="ORF">EYF80_031698</name>
</gene>
<dbReference type="Proteomes" id="UP000314294">
    <property type="component" value="Unassembled WGS sequence"/>
</dbReference>
<evidence type="ECO:0000313" key="2">
    <source>
        <dbReference type="Proteomes" id="UP000314294"/>
    </source>
</evidence>
<accession>A0A4Z2GXB6</accession>
<proteinExistence type="predicted"/>
<dbReference type="EMBL" id="SRLO01000389">
    <property type="protein sequence ID" value="TNN58099.1"/>
    <property type="molecule type" value="Genomic_DNA"/>
</dbReference>
<reference evidence="1 2" key="1">
    <citation type="submission" date="2019-03" db="EMBL/GenBank/DDBJ databases">
        <title>First draft genome of Liparis tanakae, snailfish: a comprehensive survey of snailfish specific genes.</title>
        <authorList>
            <person name="Kim W."/>
            <person name="Song I."/>
            <person name="Jeong J.-H."/>
            <person name="Kim D."/>
            <person name="Kim S."/>
            <person name="Ryu S."/>
            <person name="Song J.Y."/>
            <person name="Lee S.K."/>
        </authorList>
    </citation>
    <scope>NUCLEOTIDE SEQUENCE [LARGE SCALE GENOMIC DNA]</scope>
    <source>
        <tissue evidence="1">Muscle</tissue>
    </source>
</reference>
<protein>
    <submittedName>
        <fullName evidence="1">Uncharacterized protein</fullName>
    </submittedName>
</protein>
<dbReference type="PROSITE" id="PS51257">
    <property type="entry name" value="PROKAR_LIPOPROTEIN"/>
    <property type="match status" value="1"/>
</dbReference>
<evidence type="ECO:0000313" key="1">
    <source>
        <dbReference type="EMBL" id="TNN58099.1"/>
    </source>
</evidence>
<keyword evidence="2" id="KW-1185">Reference proteome</keyword>